<comment type="caution">
    <text evidence="2">The sequence shown here is derived from an EMBL/GenBank/DDBJ whole genome shotgun (WGS) entry which is preliminary data.</text>
</comment>
<protein>
    <submittedName>
        <fullName evidence="2">Uncharacterized protein</fullName>
    </submittedName>
</protein>
<feature type="region of interest" description="Disordered" evidence="1">
    <location>
        <begin position="1"/>
        <end position="31"/>
    </location>
</feature>
<organism evidence="2 3">
    <name type="scientific">Eucalyptus globulus</name>
    <name type="common">Tasmanian blue gum</name>
    <dbReference type="NCBI Taxonomy" id="34317"/>
    <lineage>
        <taxon>Eukaryota</taxon>
        <taxon>Viridiplantae</taxon>
        <taxon>Streptophyta</taxon>
        <taxon>Embryophyta</taxon>
        <taxon>Tracheophyta</taxon>
        <taxon>Spermatophyta</taxon>
        <taxon>Magnoliopsida</taxon>
        <taxon>eudicotyledons</taxon>
        <taxon>Gunneridae</taxon>
        <taxon>Pentapetalae</taxon>
        <taxon>rosids</taxon>
        <taxon>malvids</taxon>
        <taxon>Myrtales</taxon>
        <taxon>Myrtaceae</taxon>
        <taxon>Myrtoideae</taxon>
        <taxon>Eucalypteae</taxon>
        <taxon>Eucalyptus</taxon>
    </lineage>
</organism>
<dbReference type="EMBL" id="JBJKBG010000009">
    <property type="protein sequence ID" value="KAL3721293.1"/>
    <property type="molecule type" value="Genomic_DNA"/>
</dbReference>
<dbReference type="AlphaFoldDB" id="A0ABD3J4F7"/>
<proteinExistence type="predicted"/>
<evidence type="ECO:0000313" key="2">
    <source>
        <dbReference type="EMBL" id="KAL3721293.1"/>
    </source>
</evidence>
<evidence type="ECO:0000256" key="1">
    <source>
        <dbReference type="SAM" id="MobiDB-lite"/>
    </source>
</evidence>
<reference evidence="2 3" key="1">
    <citation type="submission" date="2024-11" db="EMBL/GenBank/DDBJ databases">
        <title>Chromosome-level genome assembly of Eucalyptus globulus Labill. provides insights into its genome evolution.</title>
        <authorList>
            <person name="Li X."/>
        </authorList>
    </citation>
    <scope>NUCLEOTIDE SEQUENCE [LARGE SCALE GENOMIC DNA]</scope>
    <source>
        <strain evidence="2">CL2024</strain>
        <tissue evidence="2">Fresh tender leaves</tissue>
    </source>
</reference>
<gene>
    <name evidence="2" type="ORF">ACJRO7_033741</name>
</gene>
<name>A0ABD3J4F7_EUCGL</name>
<dbReference type="Proteomes" id="UP001634007">
    <property type="component" value="Unassembled WGS sequence"/>
</dbReference>
<feature type="non-terminal residue" evidence="2">
    <location>
        <position position="94"/>
    </location>
</feature>
<feature type="non-terminal residue" evidence="2">
    <location>
        <position position="1"/>
    </location>
</feature>
<sequence>TTASQMHEAETEKSQNHNPHSMNGERNDTENTVIDVFRRSRCKKPPPPPPPRLSGGIITIIIIILVLEENLDWEDVQWSQTGAWIAGKEYSFAR</sequence>
<accession>A0ABD3J4F7</accession>
<evidence type="ECO:0000313" key="3">
    <source>
        <dbReference type="Proteomes" id="UP001634007"/>
    </source>
</evidence>
<keyword evidence="3" id="KW-1185">Reference proteome</keyword>